<dbReference type="EMBL" id="CP036432">
    <property type="protein sequence ID" value="QDV88813.1"/>
    <property type="molecule type" value="Genomic_DNA"/>
</dbReference>
<accession>A0ABX5Y3E7</accession>
<proteinExistence type="predicted"/>
<sequence>MAEEFTASCPCGYRTPLLTTAPHHQPATCDGCSSIVNAKRPSFRFDYENCPNCNSTIESRCFWGGGWFVTDRPSRIRCPRCHDNMLTLHSISHMDFAPCNEIPSAGDIIHCELQAKGKVFIPDTYTDSAMIWFRKTPRLPIGSRISCRVCDVKTRPPADPIVRDRYHTAIRELELDVIVQLNAG</sequence>
<gene>
    <name evidence="1" type="ORF">TBK1r_78480</name>
</gene>
<dbReference type="Proteomes" id="UP000318081">
    <property type="component" value="Chromosome"/>
</dbReference>
<evidence type="ECO:0000313" key="2">
    <source>
        <dbReference type="Proteomes" id="UP000318081"/>
    </source>
</evidence>
<protein>
    <submittedName>
        <fullName evidence="1">Uncharacterized protein</fullName>
    </submittedName>
</protein>
<keyword evidence="2" id="KW-1185">Reference proteome</keyword>
<evidence type="ECO:0000313" key="1">
    <source>
        <dbReference type="EMBL" id="QDV88813.1"/>
    </source>
</evidence>
<reference evidence="1 2" key="1">
    <citation type="submission" date="2019-02" db="EMBL/GenBank/DDBJ databases">
        <title>Deep-cultivation of Planctomycetes and their phenomic and genomic characterization uncovers novel biology.</title>
        <authorList>
            <person name="Wiegand S."/>
            <person name="Jogler M."/>
            <person name="Boedeker C."/>
            <person name="Pinto D."/>
            <person name="Vollmers J."/>
            <person name="Rivas-Marin E."/>
            <person name="Kohn T."/>
            <person name="Peeters S.H."/>
            <person name="Heuer A."/>
            <person name="Rast P."/>
            <person name="Oberbeckmann S."/>
            <person name="Bunk B."/>
            <person name="Jeske O."/>
            <person name="Meyerdierks A."/>
            <person name="Storesund J.E."/>
            <person name="Kallscheuer N."/>
            <person name="Luecker S."/>
            <person name="Lage O.M."/>
            <person name="Pohl T."/>
            <person name="Merkel B.J."/>
            <person name="Hornburger P."/>
            <person name="Mueller R.-W."/>
            <person name="Bruemmer F."/>
            <person name="Labrenz M."/>
            <person name="Spormann A.M."/>
            <person name="Op den Camp H."/>
            <person name="Overmann J."/>
            <person name="Amann R."/>
            <person name="Jetten M.S.M."/>
            <person name="Mascher T."/>
            <person name="Medema M.H."/>
            <person name="Devos D.P."/>
            <person name="Kaster A.-K."/>
            <person name="Ovreas L."/>
            <person name="Rohde M."/>
            <person name="Galperin M.Y."/>
            <person name="Jogler C."/>
        </authorList>
    </citation>
    <scope>NUCLEOTIDE SEQUENCE [LARGE SCALE GENOMIC DNA]</scope>
    <source>
        <strain evidence="1 2">TBK1r</strain>
    </source>
</reference>
<organism evidence="1 2">
    <name type="scientific">Stieleria magnilauensis</name>
    <dbReference type="NCBI Taxonomy" id="2527963"/>
    <lineage>
        <taxon>Bacteria</taxon>
        <taxon>Pseudomonadati</taxon>
        <taxon>Planctomycetota</taxon>
        <taxon>Planctomycetia</taxon>
        <taxon>Pirellulales</taxon>
        <taxon>Pirellulaceae</taxon>
        <taxon>Stieleria</taxon>
    </lineage>
</organism>
<name>A0ABX5Y3E7_9BACT</name>